<evidence type="ECO:0000313" key="1">
    <source>
        <dbReference type="EMBL" id="KAL2480274.1"/>
    </source>
</evidence>
<comment type="caution">
    <text evidence="1">The sequence shown here is derived from an EMBL/GenBank/DDBJ whole genome shotgun (WGS) entry which is preliminary data.</text>
</comment>
<organism evidence="1 2">
    <name type="scientific">Abeliophyllum distichum</name>
    <dbReference type="NCBI Taxonomy" id="126358"/>
    <lineage>
        <taxon>Eukaryota</taxon>
        <taxon>Viridiplantae</taxon>
        <taxon>Streptophyta</taxon>
        <taxon>Embryophyta</taxon>
        <taxon>Tracheophyta</taxon>
        <taxon>Spermatophyta</taxon>
        <taxon>Magnoliopsida</taxon>
        <taxon>eudicotyledons</taxon>
        <taxon>Gunneridae</taxon>
        <taxon>Pentapetalae</taxon>
        <taxon>asterids</taxon>
        <taxon>lamiids</taxon>
        <taxon>Lamiales</taxon>
        <taxon>Oleaceae</taxon>
        <taxon>Forsythieae</taxon>
        <taxon>Abeliophyllum</taxon>
    </lineage>
</organism>
<dbReference type="EMBL" id="JBFOLK010000010">
    <property type="protein sequence ID" value="KAL2480274.1"/>
    <property type="molecule type" value="Genomic_DNA"/>
</dbReference>
<keyword evidence="2" id="KW-1185">Reference proteome</keyword>
<name>A0ABD1QVP8_9LAMI</name>
<dbReference type="Proteomes" id="UP001604336">
    <property type="component" value="Unassembled WGS sequence"/>
</dbReference>
<proteinExistence type="predicted"/>
<protein>
    <submittedName>
        <fullName evidence="1">Ribonuclease H</fullName>
    </submittedName>
</protein>
<gene>
    <name evidence="1" type="ORF">Adt_33240</name>
</gene>
<reference evidence="2" key="1">
    <citation type="submission" date="2024-07" db="EMBL/GenBank/DDBJ databases">
        <title>Two chromosome-level genome assemblies of Korean endemic species Abeliophyllum distichum and Forsythia ovata (Oleaceae).</title>
        <authorList>
            <person name="Jang H."/>
        </authorList>
    </citation>
    <scope>NUCLEOTIDE SEQUENCE [LARGE SCALE GENOMIC DNA]</scope>
</reference>
<dbReference type="AlphaFoldDB" id="A0ABD1QVP8"/>
<evidence type="ECO:0000313" key="2">
    <source>
        <dbReference type="Proteomes" id="UP001604336"/>
    </source>
</evidence>
<accession>A0ABD1QVP8</accession>
<sequence length="106" mass="12306">MKQRLAELEAKQKKIPEEYVTIQHSPFSKEILAELLLEKLKMPHLASYEGGRDPVRHLDQYTSWMEFQEASDAIICRAFSLNFGDRAMRWLKKTTTTFPSKVGMTS</sequence>